<dbReference type="Pfam" id="PF04754">
    <property type="entry name" value="Transposase_31"/>
    <property type="match status" value="1"/>
</dbReference>
<protein>
    <submittedName>
        <fullName evidence="2">Rpn family recombination-promoting nuclease/putative transposase</fullName>
    </submittedName>
</protein>
<sequence>MIDHDRLFKELISTFFVEFLDLFLPQVASQIDRDSIQFLSQDVFTDVTSGEKKEIDLLAQVRYQQQETCFLIHVENQSYTESEFAKRMFKYFARLHEKYDLPIYPVVIFSFDEPKRAEPQNYRVTFPDLKVLEFQFAAIQLNRLSWRDFLTQHNPVAAALMAKMNIAVSERPQVKAECLRLLTTLRLDPARMQLISGFVDTYLRLDDTEKQVFQAAISTMGLDEREEVMEIVTSWQQEGAEAERKKVISGLLKLRFGNLDTDLEGIIPSLLQLSPDEYLGLILQADREELLLHFLGQS</sequence>
<gene>
    <name evidence="2" type="ORF">LC586_25550</name>
</gene>
<keyword evidence="3" id="KW-1185">Reference proteome</keyword>
<dbReference type="InterPro" id="IPR006842">
    <property type="entry name" value="Transposase_31"/>
</dbReference>
<dbReference type="Proteomes" id="UP001199525">
    <property type="component" value="Unassembled WGS sequence"/>
</dbReference>
<dbReference type="PANTHER" id="PTHR35586">
    <property type="entry name" value="SLL1691 PROTEIN"/>
    <property type="match status" value="1"/>
</dbReference>
<organism evidence="2 3">
    <name type="scientific">Nostoc favosum CHAB5714</name>
    <dbReference type="NCBI Taxonomy" id="2780399"/>
    <lineage>
        <taxon>Bacteria</taxon>
        <taxon>Bacillati</taxon>
        <taxon>Cyanobacteriota</taxon>
        <taxon>Cyanophyceae</taxon>
        <taxon>Nostocales</taxon>
        <taxon>Nostocaceae</taxon>
        <taxon>Nostoc</taxon>
        <taxon>Nostoc favosum</taxon>
    </lineage>
</organism>
<proteinExistence type="predicted"/>
<feature type="domain" description="Transposase (putative) YhgA-like" evidence="1">
    <location>
        <begin position="3"/>
        <end position="99"/>
    </location>
</feature>
<evidence type="ECO:0000313" key="2">
    <source>
        <dbReference type="EMBL" id="MCC5602462.1"/>
    </source>
</evidence>
<dbReference type="EMBL" id="JAIVFQ010000051">
    <property type="protein sequence ID" value="MCC5602462.1"/>
    <property type="molecule type" value="Genomic_DNA"/>
</dbReference>
<evidence type="ECO:0000313" key="3">
    <source>
        <dbReference type="Proteomes" id="UP001199525"/>
    </source>
</evidence>
<evidence type="ECO:0000259" key="1">
    <source>
        <dbReference type="Pfam" id="PF04754"/>
    </source>
</evidence>
<accession>A0ABS8IE34</accession>
<comment type="caution">
    <text evidence="2">The sequence shown here is derived from an EMBL/GenBank/DDBJ whole genome shotgun (WGS) entry which is preliminary data.</text>
</comment>
<dbReference type="RefSeq" id="WP_229488028.1">
    <property type="nucleotide sequence ID" value="NZ_JAIVFQ010000051.1"/>
</dbReference>
<reference evidence="2 3" key="1">
    <citation type="journal article" date="2021" name="Microorganisms">
        <title>Genome Evolution of Filamentous Cyanobacterium Nostoc Species: From Facultative Symbiosis to Free Living.</title>
        <authorList>
            <person name="Huo D."/>
            <person name="Li H."/>
            <person name="Cai F."/>
            <person name="Guo X."/>
            <person name="Qiao Z."/>
            <person name="Wang W."/>
            <person name="Yu G."/>
            <person name="Li R."/>
        </authorList>
    </citation>
    <scope>NUCLEOTIDE SEQUENCE [LARGE SCALE GENOMIC DNA]</scope>
    <source>
        <strain evidence="2 3">CHAB 5714</strain>
    </source>
</reference>
<name>A0ABS8IE34_9NOSO</name>
<dbReference type="PANTHER" id="PTHR35586:SF1">
    <property type="entry name" value="SLL1691 PROTEIN"/>
    <property type="match status" value="1"/>
</dbReference>